<dbReference type="SMART" id="SM00717">
    <property type="entry name" value="SANT"/>
    <property type="match status" value="1"/>
</dbReference>
<dbReference type="PROSITE" id="PS50135">
    <property type="entry name" value="ZF_ZZ_2"/>
    <property type="match status" value="1"/>
</dbReference>
<dbReference type="AlphaFoldDB" id="A0A0A9Z5U8"/>
<dbReference type="InterPro" id="IPR017930">
    <property type="entry name" value="Myb_dom"/>
</dbReference>
<keyword evidence="3 5" id="KW-0863">Zinc-finger</keyword>
<dbReference type="Pfam" id="PF00569">
    <property type="entry name" value="ZZ"/>
    <property type="match status" value="1"/>
</dbReference>
<accession>A0A0A9Z5U8</accession>
<feature type="domain" description="HTH myb-type" evidence="8">
    <location>
        <begin position="171"/>
        <end position="223"/>
    </location>
</feature>
<feature type="domain" description="Myb-like" evidence="6">
    <location>
        <begin position="163"/>
        <end position="219"/>
    </location>
</feature>
<proteinExistence type="predicted"/>
<evidence type="ECO:0000256" key="5">
    <source>
        <dbReference type="PROSITE-ProRule" id="PRU00228"/>
    </source>
</evidence>
<dbReference type="GO" id="GO:0070461">
    <property type="term" value="C:SAGA-type complex"/>
    <property type="evidence" value="ECO:0007669"/>
    <property type="project" value="UniProtKB-ARBA"/>
</dbReference>
<name>A0A0A9Z5U8_LYGHE</name>
<dbReference type="GO" id="GO:0008270">
    <property type="term" value="F:zinc ion binding"/>
    <property type="evidence" value="ECO:0007669"/>
    <property type="project" value="UniProtKB-KW"/>
</dbReference>
<dbReference type="Gene3D" id="1.10.10.60">
    <property type="entry name" value="Homeodomain-like"/>
    <property type="match status" value="1"/>
</dbReference>
<dbReference type="GO" id="GO:0005634">
    <property type="term" value="C:nucleus"/>
    <property type="evidence" value="ECO:0007669"/>
    <property type="project" value="UniProtKB-SubCell"/>
</dbReference>
<dbReference type="SUPFAM" id="SSF57850">
    <property type="entry name" value="RING/U-box"/>
    <property type="match status" value="1"/>
</dbReference>
<protein>
    <submittedName>
        <fullName evidence="9">ZZ-type zinc finger-containing protein 3</fullName>
    </submittedName>
</protein>
<dbReference type="PROSITE" id="PS51294">
    <property type="entry name" value="HTH_MYB"/>
    <property type="match status" value="1"/>
</dbReference>
<evidence type="ECO:0000256" key="3">
    <source>
        <dbReference type="ARBA" id="ARBA00022771"/>
    </source>
</evidence>
<comment type="subcellular location">
    <subcellularLocation>
        <location evidence="1">Nucleus</location>
    </subcellularLocation>
</comment>
<dbReference type="PANTHER" id="PTHR22705:SF0">
    <property type="entry name" value="ZZ-TYPE ZINC FINGER-CONTAINING PROTEIN 3"/>
    <property type="match status" value="1"/>
</dbReference>
<reference evidence="9" key="2">
    <citation type="submission" date="2014-07" db="EMBL/GenBank/DDBJ databases">
        <authorList>
            <person name="Hull J."/>
        </authorList>
    </citation>
    <scope>NUCLEOTIDE SEQUENCE</scope>
</reference>
<keyword evidence="4" id="KW-0862">Zinc</keyword>
<sequence length="393" mass="45125">MARNLNSPSKKKIVHSKVLDDVFSNQPEEDDDGTFSFETDYLALKGNPDYLKLMRTLVVLQAQRTKILQDINHLEELKSRADSDPEGVKELILKGDAPFLQRIVVEKVPEIDWSKYRTYNPGDRISRRNKTDRSVPVKIKKENEGAESNGPVKVRGRAYHEKKPETFNQLWTVEEQLRLEQLLEEYPPEPIENRRWKKIAAALGNRTTKQVCSRVQKYFQKLQKAGISAPGIARTRSNRAAHVHKRHKHLLYKPTTFFPGVAMGELSSGSDDEERTVVGSDSHDDLAHWKDILKKIETSKKADESDDDESTVIEHHGFKCGVCGQNPVKGFRWECRTCPSFSSCNDCMQTIPKKSPPPHPLTHHFRLLEEAIFMPEMNRLIKKGNYLDPSYMH</sequence>
<dbReference type="SMART" id="SM00291">
    <property type="entry name" value="ZnF_ZZ"/>
    <property type="match status" value="1"/>
</dbReference>
<dbReference type="Gene3D" id="3.30.60.90">
    <property type="match status" value="1"/>
</dbReference>
<keyword evidence="2" id="KW-0479">Metal-binding</keyword>
<dbReference type="InterPro" id="IPR037830">
    <property type="entry name" value="ZZZ3"/>
</dbReference>
<evidence type="ECO:0000256" key="1">
    <source>
        <dbReference type="ARBA" id="ARBA00004123"/>
    </source>
</evidence>
<evidence type="ECO:0000259" key="7">
    <source>
        <dbReference type="PROSITE" id="PS50135"/>
    </source>
</evidence>
<dbReference type="CDD" id="cd00167">
    <property type="entry name" value="SANT"/>
    <property type="match status" value="1"/>
</dbReference>
<dbReference type="InterPro" id="IPR000433">
    <property type="entry name" value="Znf_ZZ"/>
</dbReference>
<organism evidence="9">
    <name type="scientific">Lygus hesperus</name>
    <name type="common">Western plant bug</name>
    <dbReference type="NCBI Taxonomy" id="30085"/>
    <lineage>
        <taxon>Eukaryota</taxon>
        <taxon>Metazoa</taxon>
        <taxon>Ecdysozoa</taxon>
        <taxon>Arthropoda</taxon>
        <taxon>Hexapoda</taxon>
        <taxon>Insecta</taxon>
        <taxon>Pterygota</taxon>
        <taxon>Neoptera</taxon>
        <taxon>Paraneoptera</taxon>
        <taxon>Hemiptera</taxon>
        <taxon>Heteroptera</taxon>
        <taxon>Panheteroptera</taxon>
        <taxon>Cimicomorpha</taxon>
        <taxon>Miridae</taxon>
        <taxon>Mirini</taxon>
        <taxon>Lygus</taxon>
    </lineage>
</organism>
<dbReference type="InterPro" id="IPR009057">
    <property type="entry name" value="Homeodomain-like_sf"/>
</dbReference>
<evidence type="ECO:0000256" key="4">
    <source>
        <dbReference type="ARBA" id="ARBA00022833"/>
    </source>
</evidence>
<dbReference type="SUPFAM" id="SSF46689">
    <property type="entry name" value="Homeodomain-like"/>
    <property type="match status" value="1"/>
</dbReference>
<dbReference type="PANTHER" id="PTHR22705">
    <property type="entry name" value="ZINC FINGER, ZZ DOMAIN CONTAINING 3"/>
    <property type="match status" value="1"/>
</dbReference>
<dbReference type="InterPro" id="IPR001005">
    <property type="entry name" value="SANT/Myb"/>
</dbReference>
<evidence type="ECO:0000313" key="9">
    <source>
        <dbReference type="EMBL" id="JAG37170.1"/>
    </source>
</evidence>
<gene>
    <name evidence="9" type="primary">ZZZ3</name>
    <name evidence="9" type="ORF">CM83_66521</name>
</gene>
<dbReference type="Pfam" id="PF00249">
    <property type="entry name" value="Myb_DNA-binding"/>
    <property type="match status" value="1"/>
</dbReference>
<dbReference type="EMBL" id="GBHO01006434">
    <property type="protein sequence ID" value="JAG37170.1"/>
    <property type="molecule type" value="Transcribed_RNA"/>
</dbReference>
<evidence type="ECO:0000259" key="8">
    <source>
        <dbReference type="PROSITE" id="PS51294"/>
    </source>
</evidence>
<dbReference type="PROSITE" id="PS50090">
    <property type="entry name" value="MYB_LIKE"/>
    <property type="match status" value="1"/>
</dbReference>
<evidence type="ECO:0000259" key="6">
    <source>
        <dbReference type="PROSITE" id="PS50090"/>
    </source>
</evidence>
<reference evidence="9" key="1">
    <citation type="journal article" date="2014" name="PLoS ONE">
        <title>Transcriptome-Based Identification of ABC Transporters in the Western Tarnished Plant Bug Lygus hesperus.</title>
        <authorList>
            <person name="Hull J.J."/>
            <person name="Chaney K."/>
            <person name="Geib S.M."/>
            <person name="Fabrick J.A."/>
            <person name="Brent C.S."/>
            <person name="Walsh D."/>
            <person name="Lavine L.C."/>
        </authorList>
    </citation>
    <scope>NUCLEOTIDE SEQUENCE</scope>
</reference>
<evidence type="ECO:0000256" key="2">
    <source>
        <dbReference type="ARBA" id="ARBA00022723"/>
    </source>
</evidence>
<feature type="domain" description="ZZ-type" evidence="7">
    <location>
        <begin position="315"/>
        <end position="373"/>
    </location>
</feature>
<dbReference type="InterPro" id="IPR043145">
    <property type="entry name" value="Znf_ZZ_sf"/>
</dbReference>